<protein>
    <submittedName>
        <fullName evidence="10">Zinc carboxypeptidase</fullName>
    </submittedName>
</protein>
<keyword evidence="6" id="KW-0862">Zinc</keyword>
<keyword evidence="4" id="KW-0479">Metal-binding</keyword>
<comment type="caution">
    <text evidence="8">Lacks conserved residue(s) required for the propagation of feature annotation.</text>
</comment>
<comment type="cofactor">
    <cofactor evidence="1">
        <name>Zn(2+)</name>
        <dbReference type="ChEBI" id="CHEBI:29105"/>
    </cofactor>
</comment>
<dbReference type="SUPFAM" id="SSF53187">
    <property type="entry name" value="Zn-dependent exopeptidases"/>
    <property type="match status" value="1"/>
</dbReference>
<dbReference type="Gene3D" id="3.40.630.10">
    <property type="entry name" value="Zn peptidases"/>
    <property type="match status" value="1"/>
</dbReference>
<dbReference type="Proteomes" id="UP000199515">
    <property type="component" value="Unassembled WGS sequence"/>
</dbReference>
<keyword evidence="3" id="KW-0645">Protease</keyword>
<evidence type="ECO:0000256" key="8">
    <source>
        <dbReference type="PROSITE-ProRule" id="PRU01379"/>
    </source>
</evidence>
<evidence type="ECO:0000256" key="6">
    <source>
        <dbReference type="ARBA" id="ARBA00022833"/>
    </source>
</evidence>
<evidence type="ECO:0000313" key="11">
    <source>
        <dbReference type="Proteomes" id="UP000199515"/>
    </source>
</evidence>
<comment type="similarity">
    <text evidence="2 8">Belongs to the peptidase M14 family.</text>
</comment>
<keyword evidence="11" id="KW-1185">Reference proteome</keyword>
<dbReference type="InterPro" id="IPR000834">
    <property type="entry name" value="Peptidase_M14"/>
</dbReference>
<dbReference type="RefSeq" id="WP_091297675.1">
    <property type="nucleotide sequence ID" value="NZ_FNON01000011.1"/>
</dbReference>
<evidence type="ECO:0000256" key="4">
    <source>
        <dbReference type="ARBA" id="ARBA00022723"/>
    </source>
</evidence>
<dbReference type="AlphaFoldDB" id="A0A1H3RDZ2"/>
<evidence type="ECO:0000256" key="2">
    <source>
        <dbReference type="ARBA" id="ARBA00005988"/>
    </source>
</evidence>
<evidence type="ECO:0000256" key="5">
    <source>
        <dbReference type="ARBA" id="ARBA00022801"/>
    </source>
</evidence>
<dbReference type="SMART" id="SM00631">
    <property type="entry name" value="Zn_pept"/>
    <property type="match status" value="1"/>
</dbReference>
<dbReference type="PROSITE" id="PS52035">
    <property type="entry name" value="PEPTIDASE_M14"/>
    <property type="match status" value="1"/>
</dbReference>
<dbReference type="PRINTS" id="PR00765">
    <property type="entry name" value="CRBOXYPTASEA"/>
</dbReference>
<dbReference type="PANTHER" id="PTHR11705">
    <property type="entry name" value="PROTEASE FAMILY M14 CARBOXYPEPTIDASE A,B"/>
    <property type="match status" value="1"/>
</dbReference>
<accession>A0A1H3RDZ2</accession>
<dbReference type="STRING" id="589385.SAMN05421504_11134"/>
<gene>
    <name evidence="10" type="ORF">SAMN05421504_11134</name>
</gene>
<dbReference type="GO" id="GO:0006508">
    <property type="term" value="P:proteolysis"/>
    <property type="evidence" value="ECO:0007669"/>
    <property type="project" value="UniProtKB-KW"/>
</dbReference>
<dbReference type="EMBL" id="FNON01000011">
    <property type="protein sequence ID" value="SDZ23907.1"/>
    <property type="molecule type" value="Genomic_DNA"/>
</dbReference>
<dbReference type="GO" id="GO:0008270">
    <property type="term" value="F:zinc ion binding"/>
    <property type="evidence" value="ECO:0007669"/>
    <property type="project" value="InterPro"/>
</dbReference>
<proteinExistence type="inferred from homology"/>
<dbReference type="PANTHER" id="PTHR11705:SF143">
    <property type="entry name" value="SLL0236 PROTEIN"/>
    <property type="match status" value="1"/>
</dbReference>
<evidence type="ECO:0000259" key="9">
    <source>
        <dbReference type="PROSITE" id="PS52035"/>
    </source>
</evidence>
<dbReference type="OrthoDB" id="5240362at2"/>
<dbReference type="PROSITE" id="PS00133">
    <property type="entry name" value="CARBOXYPEPT_ZN_2"/>
    <property type="match status" value="1"/>
</dbReference>
<evidence type="ECO:0000256" key="3">
    <source>
        <dbReference type="ARBA" id="ARBA00022670"/>
    </source>
</evidence>
<dbReference type="Pfam" id="PF00246">
    <property type="entry name" value="Peptidase_M14"/>
    <property type="match status" value="1"/>
</dbReference>
<name>A0A1H3RDZ2_9PSEU</name>
<keyword evidence="5" id="KW-0378">Hydrolase</keyword>
<dbReference type="GO" id="GO:0005615">
    <property type="term" value="C:extracellular space"/>
    <property type="evidence" value="ECO:0007669"/>
    <property type="project" value="TreeGrafter"/>
</dbReference>
<evidence type="ECO:0000256" key="1">
    <source>
        <dbReference type="ARBA" id="ARBA00001947"/>
    </source>
</evidence>
<evidence type="ECO:0000256" key="7">
    <source>
        <dbReference type="ARBA" id="ARBA00023049"/>
    </source>
</evidence>
<dbReference type="GO" id="GO:0004181">
    <property type="term" value="F:metallocarboxypeptidase activity"/>
    <property type="evidence" value="ECO:0007669"/>
    <property type="project" value="InterPro"/>
</dbReference>
<feature type="domain" description="Peptidase M14" evidence="9">
    <location>
        <begin position="97"/>
        <end position="441"/>
    </location>
</feature>
<organism evidence="10 11">
    <name type="scientific">Amycolatopsis xylanica</name>
    <dbReference type="NCBI Taxonomy" id="589385"/>
    <lineage>
        <taxon>Bacteria</taxon>
        <taxon>Bacillati</taxon>
        <taxon>Actinomycetota</taxon>
        <taxon>Actinomycetes</taxon>
        <taxon>Pseudonocardiales</taxon>
        <taxon>Pseudonocardiaceae</taxon>
        <taxon>Amycolatopsis</taxon>
    </lineage>
</organism>
<evidence type="ECO:0000313" key="10">
    <source>
        <dbReference type="EMBL" id="SDZ23907.1"/>
    </source>
</evidence>
<keyword evidence="7" id="KW-0482">Metalloprotease</keyword>
<dbReference type="InterPro" id="IPR057247">
    <property type="entry name" value="CARBOXYPEPT_ZN_2"/>
</dbReference>
<sequence length="562" mass="61395">MSDKENDAHHVVTVNVADPTALRMLGRRGLDLFSATARRTATGAAIEGRLSEREIAGLRQDGHEVEVHPGVDTPPLPIAPDTEGLRLADGQAAVPAGYSDSSQLYQRLRIYADALPGAASVIELPERSVQGTKIPVLRFRRGTRTDRPGVLLLGGVHARELMNPEILDNWMFRMAYAIEAQTSVNYQGSQYGYSTISLLIDSLDIFVVPLVNPDGHDYVMAAESQRWWRKNRAPLPVDLNRNYDFLFDSGIGTSTDPNSEVYRGSAAFSEPETRNIRWLLDTFPHITAALDLHSYSELILYPWGDDDDQTTDPAQNFRVPNADRGIPNDGRYREYIPAGDLNWFVRTGNRMRDAISKARGRAYTVQQSVGLYPTTGTVDDYAFSRHFVNPALKDVRLICVETGIAPPPGGDVLAAFQPPGEELRRVRDDVGPALMEFLIEVMCPTGSDAQVLSAAQSVLERHLPGTGDARALHDGLVAQGPAILRALGENPRARVQATTALKRLIAVSEKDHDPVLAKDVTDKLAEAATSVAAVLPDSGDLLHAFAKLTKEAEGTRLSALLA</sequence>
<reference evidence="10 11" key="1">
    <citation type="submission" date="2016-10" db="EMBL/GenBank/DDBJ databases">
        <authorList>
            <person name="de Groot N.N."/>
        </authorList>
    </citation>
    <scope>NUCLEOTIDE SEQUENCE [LARGE SCALE GENOMIC DNA]</scope>
    <source>
        <strain evidence="10 11">CPCC 202699</strain>
    </source>
</reference>
<keyword evidence="10" id="KW-0121">Carboxypeptidase</keyword>